<dbReference type="EnsemblMetazoa" id="CLYHEMT022945.1">
    <property type="protein sequence ID" value="CLYHEMP022945.1"/>
    <property type="gene ID" value="CLYHEMG022945"/>
</dbReference>
<feature type="domain" description="SWIM-type" evidence="3">
    <location>
        <begin position="560"/>
        <end position="599"/>
    </location>
</feature>
<evidence type="ECO:0000313" key="5">
    <source>
        <dbReference type="Proteomes" id="UP000594262"/>
    </source>
</evidence>
<feature type="compositionally biased region" description="Basic residues" evidence="2">
    <location>
        <begin position="609"/>
        <end position="620"/>
    </location>
</feature>
<keyword evidence="1" id="KW-0863">Zinc-finger</keyword>
<dbReference type="GO" id="GO:0008270">
    <property type="term" value="F:zinc ion binding"/>
    <property type="evidence" value="ECO:0007669"/>
    <property type="project" value="UniProtKB-KW"/>
</dbReference>
<feature type="compositionally biased region" description="Low complexity" evidence="2">
    <location>
        <begin position="631"/>
        <end position="656"/>
    </location>
</feature>
<dbReference type="AlphaFoldDB" id="A0A7M5XGG0"/>
<evidence type="ECO:0000259" key="3">
    <source>
        <dbReference type="PROSITE" id="PS50966"/>
    </source>
</evidence>
<dbReference type="OrthoDB" id="10067830at2759"/>
<proteinExistence type="predicted"/>
<dbReference type="InterPro" id="IPR007527">
    <property type="entry name" value="Znf_SWIM"/>
</dbReference>
<dbReference type="GeneID" id="136797769"/>
<keyword evidence="1" id="KW-0862">Zinc</keyword>
<keyword evidence="5" id="KW-1185">Reference proteome</keyword>
<sequence>MSACMISEKQLDIGDVIRLLENLDQYNNVNVPPIKPKASEVYLFVPAFEEEQENWKCDQYRWLNYGSKDIPKRDPLVKKLFFIGKNPDGKTSKFQRHVYTLIGEQRCPKPVLVHYIGDESVMIDHPHGNTKKSSEPYYATAPSVRKHISYKAKSPNGTPNRVLHEHSLDGLDGLNPVLTPRNKIQVRNIRRNLKKANEKQRPSAEDMATLYSLGTELPGFFHYVRTYPDFALICGLNDLALEVENLLKLNAGPLVFSFHETFKVGKFYVTTFNFVHAAFSDRPVIPLHFLITESTDEYALYERLLRTVSENVPMLDQLETAVVTSQENNFATPLNMVFPNFMQVYDWELVLMTARSWLRKNSQNVKIITDRAEDMRVLLNSPSYDDFLQNLEKLKRQWDEGFINYFNDYLLEIIRKRLGRWLLERYKLYHPQMGVIGARNLDLQIVVRHLQELKEVTLDILIPSLYHLQLYLSTNIMKGFCGLGRYKLSPELNFLRREPDELILPNKLYEPQEIVNILKVRGISLVFEELQEEGEVGSVIQAQRIVEMDNIIHCHQLQAFMVKSPSGGLQAVRLFPRESCSCSFSQRCSHIMAVMLAVGLPLFPESAPKSKKGRKSKSAKFVRPSVPPPATITTIEATPQPQPEQPQQQVAQTQQPQPTFSLEYDIADQTMTQTNVIPMIVAPDATNDANNLIPVTMELAYQTT</sequence>
<reference evidence="4" key="1">
    <citation type="submission" date="2021-01" db="UniProtKB">
        <authorList>
            <consortium name="EnsemblMetazoa"/>
        </authorList>
    </citation>
    <scope>IDENTIFICATION</scope>
</reference>
<evidence type="ECO:0000256" key="1">
    <source>
        <dbReference type="PROSITE-ProRule" id="PRU00325"/>
    </source>
</evidence>
<feature type="region of interest" description="Disordered" evidence="2">
    <location>
        <begin position="607"/>
        <end position="656"/>
    </location>
</feature>
<evidence type="ECO:0000313" key="4">
    <source>
        <dbReference type="EnsemblMetazoa" id="CLYHEMP022945.1"/>
    </source>
</evidence>
<keyword evidence="1" id="KW-0479">Metal-binding</keyword>
<evidence type="ECO:0000256" key="2">
    <source>
        <dbReference type="SAM" id="MobiDB-lite"/>
    </source>
</evidence>
<dbReference type="PROSITE" id="PS50966">
    <property type="entry name" value="ZF_SWIM"/>
    <property type="match status" value="1"/>
</dbReference>
<dbReference type="RefSeq" id="XP_066910460.1">
    <property type="nucleotide sequence ID" value="XM_067054359.1"/>
</dbReference>
<dbReference type="Proteomes" id="UP000594262">
    <property type="component" value="Unplaced"/>
</dbReference>
<organism evidence="4 5">
    <name type="scientific">Clytia hemisphaerica</name>
    <dbReference type="NCBI Taxonomy" id="252671"/>
    <lineage>
        <taxon>Eukaryota</taxon>
        <taxon>Metazoa</taxon>
        <taxon>Cnidaria</taxon>
        <taxon>Hydrozoa</taxon>
        <taxon>Hydroidolina</taxon>
        <taxon>Leptothecata</taxon>
        <taxon>Obeliida</taxon>
        <taxon>Clytiidae</taxon>
        <taxon>Clytia</taxon>
    </lineage>
</organism>
<name>A0A7M5XGG0_9CNID</name>
<protein>
    <recommendedName>
        <fullName evidence="3">SWIM-type domain-containing protein</fullName>
    </recommendedName>
</protein>
<accession>A0A7M5XGG0</accession>